<evidence type="ECO:0000313" key="1">
    <source>
        <dbReference type="EMBL" id="MBW0509673.1"/>
    </source>
</evidence>
<evidence type="ECO:0000313" key="2">
    <source>
        <dbReference type="Proteomes" id="UP000765509"/>
    </source>
</evidence>
<dbReference type="OrthoDB" id="418757at2759"/>
<organism evidence="1 2">
    <name type="scientific">Austropuccinia psidii MF-1</name>
    <dbReference type="NCBI Taxonomy" id="1389203"/>
    <lineage>
        <taxon>Eukaryota</taxon>
        <taxon>Fungi</taxon>
        <taxon>Dikarya</taxon>
        <taxon>Basidiomycota</taxon>
        <taxon>Pucciniomycotina</taxon>
        <taxon>Pucciniomycetes</taxon>
        <taxon>Pucciniales</taxon>
        <taxon>Sphaerophragmiaceae</taxon>
        <taxon>Austropuccinia</taxon>
    </lineage>
</organism>
<name>A0A9Q3DXE6_9BASI</name>
<keyword evidence="2" id="KW-1185">Reference proteome</keyword>
<dbReference type="EMBL" id="AVOT02021080">
    <property type="protein sequence ID" value="MBW0509673.1"/>
    <property type="molecule type" value="Genomic_DNA"/>
</dbReference>
<comment type="caution">
    <text evidence="1">The sequence shown here is derived from an EMBL/GenBank/DDBJ whole genome shotgun (WGS) entry which is preliminary data.</text>
</comment>
<gene>
    <name evidence="1" type="ORF">O181_049388</name>
</gene>
<accession>A0A9Q3DXE6</accession>
<reference evidence="1" key="1">
    <citation type="submission" date="2021-03" db="EMBL/GenBank/DDBJ databases">
        <title>Draft genome sequence of rust myrtle Austropuccinia psidii MF-1, a brazilian biotype.</title>
        <authorList>
            <person name="Quecine M.C."/>
            <person name="Pachon D.M.R."/>
            <person name="Bonatelli M.L."/>
            <person name="Correr F.H."/>
            <person name="Franceschini L.M."/>
            <person name="Leite T.F."/>
            <person name="Margarido G.R.A."/>
            <person name="Almeida C.A."/>
            <person name="Ferrarezi J.A."/>
            <person name="Labate C.A."/>
        </authorList>
    </citation>
    <scope>NUCLEOTIDE SEQUENCE</scope>
    <source>
        <strain evidence="1">MF-1</strain>
    </source>
</reference>
<dbReference type="Proteomes" id="UP000765509">
    <property type="component" value="Unassembled WGS sequence"/>
</dbReference>
<protein>
    <submittedName>
        <fullName evidence="1">Uncharacterized protein</fullName>
    </submittedName>
</protein>
<proteinExistence type="predicted"/>
<dbReference type="AlphaFoldDB" id="A0A9Q3DXE6"/>
<sequence length="105" mass="11925">MKDLNLHHSIVKLEYGAAFKLIYEDNLKDLIANTQKCLCDMTSIGIVVEDKILEFSILTKLPEEFHSLMEKVTLSSDTQGNPDAILNLLHEAYPKEEFHPAQPNI</sequence>